<dbReference type="GO" id="GO:0030687">
    <property type="term" value="C:preribosome, large subunit precursor"/>
    <property type="evidence" value="ECO:0007669"/>
    <property type="project" value="TreeGrafter"/>
</dbReference>
<evidence type="ECO:0000313" key="4">
    <source>
        <dbReference type="Proteomes" id="UP000030693"/>
    </source>
</evidence>
<dbReference type="OrthoDB" id="20949at2759"/>
<dbReference type="EMBL" id="KB932201">
    <property type="protein sequence ID" value="KCV72611.1"/>
    <property type="molecule type" value="Genomic_DNA"/>
</dbReference>
<dbReference type="OMA" id="WDIPYER"/>
<dbReference type="PANTHER" id="PTHR13245:SF14">
    <property type="entry name" value="RRP15-LIKE PROTEIN"/>
    <property type="match status" value="1"/>
</dbReference>
<dbReference type="STRING" id="691883.A0A058ZF79"/>
<name>A0A058ZF79_FONAL</name>
<keyword evidence="4" id="KW-1185">Reference proteome</keyword>
<dbReference type="GeneID" id="20524920"/>
<sequence length="178" mass="19529">MTKGKPQSSNLEAFSQAVSNILGTKTRSVSASRQLDKAIEKERAERRALLKKRAERRAERRRGHVPPPRYGSASSRSAALATQWDIPYERQLRRVATKGAVHLFNAISKHKAQVEETVESVKTSTEKEKVTKLSKDSFLDLLKNVAKDKPAPGSLSNAAKAQLELPKAGSLSLPSLCA</sequence>
<dbReference type="InterPro" id="IPR012459">
    <property type="entry name" value="Rrp15"/>
</dbReference>
<evidence type="ECO:0000256" key="1">
    <source>
        <dbReference type="ARBA" id="ARBA00007462"/>
    </source>
</evidence>
<feature type="compositionally biased region" description="Basic residues" evidence="2">
    <location>
        <begin position="49"/>
        <end position="64"/>
    </location>
</feature>
<dbReference type="GO" id="GO:0000470">
    <property type="term" value="P:maturation of LSU-rRNA"/>
    <property type="evidence" value="ECO:0007669"/>
    <property type="project" value="TreeGrafter"/>
</dbReference>
<organism evidence="3">
    <name type="scientific">Fonticula alba</name>
    <name type="common">Slime mold</name>
    <dbReference type="NCBI Taxonomy" id="691883"/>
    <lineage>
        <taxon>Eukaryota</taxon>
        <taxon>Rotosphaerida</taxon>
        <taxon>Fonticulaceae</taxon>
        <taxon>Fonticula</taxon>
    </lineage>
</organism>
<comment type="similarity">
    <text evidence="1">Belongs to the RRP15 family.</text>
</comment>
<reference evidence="3" key="1">
    <citation type="submission" date="2013-04" db="EMBL/GenBank/DDBJ databases">
        <title>The Genome Sequence of Fonticula alba ATCC 38817.</title>
        <authorList>
            <consortium name="The Broad Institute Genomics Platform"/>
            <person name="Russ C."/>
            <person name="Cuomo C."/>
            <person name="Burger G."/>
            <person name="Gray M.W."/>
            <person name="Holland P.W.H."/>
            <person name="King N."/>
            <person name="Lang F.B.F."/>
            <person name="Roger A.J."/>
            <person name="Ruiz-Trillo I."/>
            <person name="Brown M."/>
            <person name="Walker B."/>
            <person name="Young S."/>
            <person name="Zeng Q."/>
            <person name="Gargeya S."/>
            <person name="Fitzgerald M."/>
            <person name="Haas B."/>
            <person name="Abouelleil A."/>
            <person name="Allen A.W."/>
            <person name="Alvarado L."/>
            <person name="Arachchi H.M."/>
            <person name="Berlin A.M."/>
            <person name="Chapman S.B."/>
            <person name="Gainer-Dewar J."/>
            <person name="Goldberg J."/>
            <person name="Griggs A."/>
            <person name="Gujja S."/>
            <person name="Hansen M."/>
            <person name="Howarth C."/>
            <person name="Imamovic A."/>
            <person name="Ireland A."/>
            <person name="Larimer J."/>
            <person name="McCowan C."/>
            <person name="Murphy C."/>
            <person name="Pearson M."/>
            <person name="Poon T.W."/>
            <person name="Priest M."/>
            <person name="Roberts A."/>
            <person name="Saif S."/>
            <person name="Shea T."/>
            <person name="Sisk P."/>
            <person name="Sykes S."/>
            <person name="Wortman J."/>
            <person name="Nusbaum C."/>
            <person name="Birren B."/>
        </authorList>
    </citation>
    <scope>NUCLEOTIDE SEQUENCE [LARGE SCALE GENOMIC DNA]</scope>
    <source>
        <strain evidence="3">ATCC 38817</strain>
    </source>
</reference>
<dbReference type="AlphaFoldDB" id="A0A058ZF79"/>
<protein>
    <recommendedName>
        <fullName evidence="5">RRP15-like protein</fullName>
    </recommendedName>
</protein>
<dbReference type="RefSeq" id="XP_009492312.1">
    <property type="nucleotide sequence ID" value="XM_009494037.1"/>
</dbReference>
<evidence type="ECO:0000256" key="2">
    <source>
        <dbReference type="SAM" id="MobiDB-lite"/>
    </source>
</evidence>
<dbReference type="GO" id="GO:0000460">
    <property type="term" value="P:maturation of 5.8S rRNA"/>
    <property type="evidence" value="ECO:0007669"/>
    <property type="project" value="TreeGrafter"/>
</dbReference>
<dbReference type="Proteomes" id="UP000030693">
    <property type="component" value="Unassembled WGS sequence"/>
</dbReference>
<evidence type="ECO:0000313" key="3">
    <source>
        <dbReference type="EMBL" id="KCV72611.1"/>
    </source>
</evidence>
<evidence type="ECO:0008006" key="5">
    <source>
        <dbReference type="Google" id="ProtNLM"/>
    </source>
</evidence>
<proteinExistence type="inferred from homology"/>
<feature type="region of interest" description="Disordered" evidence="2">
    <location>
        <begin position="47"/>
        <end position="78"/>
    </location>
</feature>
<dbReference type="Pfam" id="PF07890">
    <property type="entry name" value="Rrp15p"/>
    <property type="match status" value="1"/>
</dbReference>
<gene>
    <name evidence="3" type="ORF">H696_00195</name>
</gene>
<accession>A0A058ZF79</accession>
<dbReference type="PANTHER" id="PTHR13245">
    <property type="entry name" value="RRP15-LIKE PROTEIN"/>
    <property type="match status" value="1"/>
</dbReference>